<comment type="caution">
    <text evidence="2">The sequence shown here is derived from an EMBL/GenBank/DDBJ whole genome shotgun (WGS) entry which is preliminary data.</text>
</comment>
<feature type="transmembrane region" description="Helical" evidence="1">
    <location>
        <begin position="43"/>
        <end position="65"/>
    </location>
</feature>
<reference evidence="2 3" key="1">
    <citation type="submission" date="2024-01" db="EMBL/GenBank/DDBJ databases">
        <title>Hyphobacterium bacterium isolated from marine sediment.</title>
        <authorList>
            <person name="Zhao S."/>
        </authorList>
    </citation>
    <scope>NUCLEOTIDE SEQUENCE [LARGE SCALE GENOMIC DNA]</scope>
    <source>
        <strain evidence="3">HN65</strain>
    </source>
</reference>
<organism evidence="2 3">
    <name type="scientific">Hyphobacterium lacteum</name>
    <dbReference type="NCBI Taxonomy" id="3116575"/>
    <lineage>
        <taxon>Bacteria</taxon>
        <taxon>Pseudomonadati</taxon>
        <taxon>Pseudomonadota</taxon>
        <taxon>Alphaproteobacteria</taxon>
        <taxon>Maricaulales</taxon>
        <taxon>Maricaulaceae</taxon>
        <taxon>Hyphobacterium</taxon>
    </lineage>
</organism>
<evidence type="ECO:0000256" key="1">
    <source>
        <dbReference type="SAM" id="Phobius"/>
    </source>
</evidence>
<name>A0ABU7LMC4_9PROT</name>
<feature type="transmembrane region" description="Helical" evidence="1">
    <location>
        <begin position="108"/>
        <end position="130"/>
    </location>
</feature>
<evidence type="ECO:0000313" key="2">
    <source>
        <dbReference type="EMBL" id="MEE2525070.1"/>
    </source>
</evidence>
<dbReference type="RefSeq" id="WP_330197733.1">
    <property type="nucleotide sequence ID" value="NZ_JAZDRP010000001.1"/>
</dbReference>
<keyword evidence="1" id="KW-0812">Transmembrane</keyword>
<evidence type="ECO:0000313" key="3">
    <source>
        <dbReference type="Proteomes" id="UP001354971"/>
    </source>
</evidence>
<protein>
    <submittedName>
        <fullName evidence="2">Uncharacterized protein</fullName>
    </submittedName>
</protein>
<feature type="transmembrane region" description="Helical" evidence="1">
    <location>
        <begin position="77"/>
        <end position="96"/>
    </location>
</feature>
<dbReference type="Proteomes" id="UP001354971">
    <property type="component" value="Unassembled WGS sequence"/>
</dbReference>
<keyword evidence="3" id="KW-1185">Reference proteome</keyword>
<accession>A0ABU7LMC4</accession>
<feature type="transmembrane region" description="Helical" evidence="1">
    <location>
        <begin position="6"/>
        <end position="31"/>
    </location>
</feature>
<sequence length="143" mass="15532">MELAPTFAQLLGGVAVLMALLYPVFLLMYGIGNTFFRGLIPDLAWPIWLGFVSLLPLLGAGYATYAISLSEVSDSAILVGVIVGPIALLFGANLFLLKWIDFDNLSGIKFALVTTSSIWLIMFSVVYFFVSVGILRDEFGISI</sequence>
<gene>
    <name evidence="2" type="ORF">V0U79_01740</name>
</gene>
<proteinExistence type="predicted"/>
<dbReference type="EMBL" id="JAZDRP010000001">
    <property type="protein sequence ID" value="MEE2525070.1"/>
    <property type="molecule type" value="Genomic_DNA"/>
</dbReference>
<keyword evidence="1" id="KW-1133">Transmembrane helix</keyword>
<keyword evidence="1" id="KW-0472">Membrane</keyword>